<evidence type="ECO:0000256" key="5">
    <source>
        <dbReference type="ARBA" id="ARBA00023136"/>
    </source>
</evidence>
<feature type="transmembrane region" description="Helical" evidence="6">
    <location>
        <begin position="205"/>
        <end position="225"/>
    </location>
</feature>
<feature type="transmembrane region" description="Helical" evidence="6">
    <location>
        <begin position="176"/>
        <end position="193"/>
    </location>
</feature>
<evidence type="ECO:0000313" key="7">
    <source>
        <dbReference type="Proteomes" id="UP000694941"/>
    </source>
</evidence>
<protein>
    <submittedName>
        <fullName evidence="8">Transmembrane protein 45B-like</fullName>
    </submittedName>
</protein>
<sequence>MKNISDCVFLGAFFISFSLYWTLQHVLLLEARRQRGFRVRRWKFGYRAELRDQQTPSSSSKAQTETMESKGCNLRGFCLQHRRWLLEGMLKISCAVIGIAGEMFAAFPEGKFRKLEDIQHVSMYCMFVLSGIVDILCYSNIIFPKGTSNFVLALAFGVETLMFLNTETKSSLEKEVHYLMICTVILCVISTLAEMRFPTHIPLKFLRSYFTLLQGCWSVQMGFLLKSAYSSTPYLCQWISSTNKPDKVCTWVSLMFSWYVGGTFIIMSIFAAVIVLIKRKSRCWRTTSTWCNECSEEVETPSRTPDDWEEREPLHP</sequence>
<comment type="subcellular location">
    <subcellularLocation>
        <location evidence="1">Membrane</location>
        <topology evidence="1">Multi-pass membrane protein</topology>
    </subcellularLocation>
</comment>
<keyword evidence="4 6" id="KW-1133">Transmembrane helix</keyword>
<evidence type="ECO:0000256" key="6">
    <source>
        <dbReference type="SAM" id="Phobius"/>
    </source>
</evidence>
<reference evidence="8" key="1">
    <citation type="submission" date="2025-08" db="UniProtKB">
        <authorList>
            <consortium name="RefSeq"/>
        </authorList>
    </citation>
    <scope>IDENTIFICATION</scope>
    <source>
        <tissue evidence="8">Muscle</tissue>
    </source>
</reference>
<evidence type="ECO:0000256" key="4">
    <source>
        <dbReference type="ARBA" id="ARBA00022989"/>
    </source>
</evidence>
<feature type="transmembrane region" description="Helical" evidence="6">
    <location>
        <begin position="121"/>
        <end position="139"/>
    </location>
</feature>
<dbReference type="Proteomes" id="UP000694941">
    <property type="component" value="Unplaced"/>
</dbReference>
<feature type="transmembrane region" description="Helical" evidence="6">
    <location>
        <begin position="84"/>
        <end position="101"/>
    </location>
</feature>
<name>A0ABM1SHF7_LIMPO</name>
<evidence type="ECO:0000256" key="3">
    <source>
        <dbReference type="ARBA" id="ARBA00022692"/>
    </source>
</evidence>
<dbReference type="GeneID" id="106460604"/>
<evidence type="ECO:0000313" key="8">
    <source>
        <dbReference type="RefSeq" id="XP_022243062.1"/>
    </source>
</evidence>
<dbReference type="RefSeq" id="XP_022243062.1">
    <property type="nucleotide sequence ID" value="XM_022387354.1"/>
</dbReference>
<dbReference type="PANTHER" id="PTHR16007">
    <property type="entry name" value="EPIDIDYMAL MEMBRANE PROTEIN E9-RELATED"/>
    <property type="match status" value="1"/>
</dbReference>
<keyword evidence="5 6" id="KW-0472">Membrane</keyword>
<gene>
    <name evidence="8" type="primary">LOC106460604</name>
</gene>
<proteinExistence type="inferred from homology"/>
<feature type="transmembrane region" description="Helical" evidence="6">
    <location>
        <begin position="12"/>
        <end position="31"/>
    </location>
</feature>
<dbReference type="InterPro" id="IPR042127">
    <property type="entry name" value="TMEM45"/>
</dbReference>
<organism evidence="7 8">
    <name type="scientific">Limulus polyphemus</name>
    <name type="common">Atlantic horseshoe crab</name>
    <dbReference type="NCBI Taxonomy" id="6850"/>
    <lineage>
        <taxon>Eukaryota</taxon>
        <taxon>Metazoa</taxon>
        <taxon>Ecdysozoa</taxon>
        <taxon>Arthropoda</taxon>
        <taxon>Chelicerata</taxon>
        <taxon>Merostomata</taxon>
        <taxon>Xiphosura</taxon>
        <taxon>Limulidae</taxon>
        <taxon>Limulus</taxon>
    </lineage>
</organism>
<evidence type="ECO:0000256" key="1">
    <source>
        <dbReference type="ARBA" id="ARBA00004141"/>
    </source>
</evidence>
<feature type="transmembrane region" description="Helical" evidence="6">
    <location>
        <begin position="146"/>
        <end position="164"/>
    </location>
</feature>
<evidence type="ECO:0000256" key="2">
    <source>
        <dbReference type="ARBA" id="ARBA00006948"/>
    </source>
</evidence>
<dbReference type="InterPro" id="IPR006904">
    <property type="entry name" value="DUF716"/>
</dbReference>
<keyword evidence="7" id="KW-1185">Reference proteome</keyword>
<keyword evidence="3 6" id="KW-0812">Transmembrane</keyword>
<accession>A0ABM1SHF7</accession>
<dbReference type="PANTHER" id="PTHR16007:SF15">
    <property type="entry name" value="TRANSMEMBRANE PROTEIN 45B"/>
    <property type="match status" value="1"/>
</dbReference>
<dbReference type="Pfam" id="PF04819">
    <property type="entry name" value="DUF716"/>
    <property type="match status" value="1"/>
</dbReference>
<comment type="similarity">
    <text evidence="2">Belongs to the TMEM45 family.</text>
</comment>
<feature type="transmembrane region" description="Helical" evidence="6">
    <location>
        <begin position="256"/>
        <end position="277"/>
    </location>
</feature>